<keyword evidence="3" id="KW-1185">Reference proteome</keyword>
<reference evidence="2" key="1">
    <citation type="journal article" date="2023" name="Mol. Phylogenet. Evol.">
        <title>Genome-scale phylogeny and comparative genomics of the fungal order Sordariales.</title>
        <authorList>
            <person name="Hensen N."/>
            <person name="Bonometti L."/>
            <person name="Westerberg I."/>
            <person name="Brannstrom I.O."/>
            <person name="Guillou S."/>
            <person name="Cros-Aarteil S."/>
            <person name="Calhoun S."/>
            <person name="Haridas S."/>
            <person name="Kuo A."/>
            <person name="Mondo S."/>
            <person name="Pangilinan J."/>
            <person name="Riley R."/>
            <person name="LaButti K."/>
            <person name="Andreopoulos B."/>
            <person name="Lipzen A."/>
            <person name="Chen C."/>
            <person name="Yan M."/>
            <person name="Daum C."/>
            <person name="Ng V."/>
            <person name="Clum A."/>
            <person name="Steindorff A."/>
            <person name="Ohm R.A."/>
            <person name="Martin F."/>
            <person name="Silar P."/>
            <person name="Natvig D.O."/>
            <person name="Lalanne C."/>
            <person name="Gautier V."/>
            <person name="Ament-Velasquez S.L."/>
            <person name="Kruys A."/>
            <person name="Hutchinson M.I."/>
            <person name="Powell A.J."/>
            <person name="Barry K."/>
            <person name="Miller A.N."/>
            <person name="Grigoriev I.V."/>
            <person name="Debuchy R."/>
            <person name="Gladieux P."/>
            <person name="Hiltunen Thoren M."/>
            <person name="Johannesson H."/>
        </authorList>
    </citation>
    <scope>NUCLEOTIDE SEQUENCE</scope>
    <source>
        <strain evidence="2">CBS 118394</strain>
    </source>
</reference>
<name>A0AAE0HWT6_9PEZI</name>
<sequence>MGRYLISSVQWCDCTDDQLWYTTRHTQYDEGFIVATAALLTANFQGIPSTRSVGTHIWTKAAEFIQYFPSPTYSSSIRTQSPFVMSYGRFMLPLPDPTTWIRVLHIAPGNSEDEISCLLDREKLDDCFDFQALSYTWSDGKRDARKQTIKCNMVPTEVTNNLYLALKRLRFLPNDSPEARDSPHRDLLLQWSSFRDLDWLVSPFDNISCQFPEIDWDRRYKYRRIWIDQLCINQDDEDERAKQVSIMRKIYSRASHTWVWLGEDVLGRGPEDAIRLGCLTHVLRQTRKQTFRFWQNPTKLGFEELRAKCSGLCVLENLCNERWFERVWVIQEMALAPSASVIVGHYCVDPTALALMAEVRLATGSDFPYREHTFQNYDGLRNCAFILGEMRKRRSTRCYPLVDLLLQTRQFDASLPHDRIYTLIGLCEEALPTQHGEEDDNHDSDLARALRVDYSRECEELYRDITRALNQQHQKPEAAIRSNRTSMCVPELPRPETPYQLPKRAKHTGPLTFLVLSPTDDQDILRVQRFRLGTIETTFEVFGADVLGDGPAQCLGRCLLEGKILARPLEPRVPEENKSRWWPNLWDKEKKPQPSKRAYSYAASRALFSRQFFMTSQGYLGLGEYGSGEGDIIAVLFGGPTLYILRQQEKGGTYILVGECYVHGVMDAEIVDISQFSNGIFADLLPLLEKLRLNEDQRSAPISTVSPKR</sequence>
<gene>
    <name evidence="2" type="ORF">B0H66DRAFT_595063</name>
</gene>
<evidence type="ECO:0000313" key="2">
    <source>
        <dbReference type="EMBL" id="KAK3314325.1"/>
    </source>
</evidence>
<dbReference type="EMBL" id="JAUEDM010000007">
    <property type="protein sequence ID" value="KAK3314325.1"/>
    <property type="molecule type" value="Genomic_DNA"/>
</dbReference>
<dbReference type="PANTHER" id="PTHR24148:SF73">
    <property type="entry name" value="HET DOMAIN PROTEIN (AFU_ORTHOLOGUE AFUA_8G01020)"/>
    <property type="match status" value="1"/>
</dbReference>
<accession>A0AAE0HWT6</accession>
<comment type="caution">
    <text evidence="2">The sequence shown here is derived from an EMBL/GenBank/DDBJ whole genome shotgun (WGS) entry which is preliminary data.</text>
</comment>
<dbReference type="Pfam" id="PF26639">
    <property type="entry name" value="Het-6_barrel"/>
    <property type="match status" value="1"/>
</dbReference>
<protein>
    <submittedName>
        <fullName evidence="2">Heterokaryon incompatibility protein-domain-containing protein</fullName>
    </submittedName>
</protein>
<dbReference type="Proteomes" id="UP001283341">
    <property type="component" value="Unassembled WGS sequence"/>
</dbReference>
<evidence type="ECO:0000313" key="3">
    <source>
        <dbReference type="Proteomes" id="UP001283341"/>
    </source>
</evidence>
<evidence type="ECO:0000259" key="1">
    <source>
        <dbReference type="Pfam" id="PF06985"/>
    </source>
</evidence>
<feature type="domain" description="Heterokaryon incompatibility" evidence="1">
    <location>
        <begin position="218"/>
        <end position="332"/>
    </location>
</feature>
<proteinExistence type="predicted"/>
<dbReference type="InterPro" id="IPR052895">
    <property type="entry name" value="HetReg/Transcr_Mod"/>
</dbReference>
<dbReference type="PANTHER" id="PTHR24148">
    <property type="entry name" value="ANKYRIN REPEAT DOMAIN-CONTAINING PROTEIN 39 HOMOLOG-RELATED"/>
    <property type="match status" value="1"/>
</dbReference>
<dbReference type="Pfam" id="PF06985">
    <property type="entry name" value="HET"/>
    <property type="match status" value="1"/>
</dbReference>
<organism evidence="2 3">
    <name type="scientific">Apodospora peruviana</name>
    <dbReference type="NCBI Taxonomy" id="516989"/>
    <lineage>
        <taxon>Eukaryota</taxon>
        <taxon>Fungi</taxon>
        <taxon>Dikarya</taxon>
        <taxon>Ascomycota</taxon>
        <taxon>Pezizomycotina</taxon>
        <taxon>Sordariomycetes</taxon>
        <taxon>Sordariomycetidae</taxon>
        <taxon>Sordariales</taxon>
        <taxon>Lasiosphaeriaceae</taxon>
        <taxon>Apodospora</taxon>
    </lineage>
</organism>
<reference evidence="2" key="2">
    <citation type="submission" date="2023-06" db="EMBL/GenBank/DDBJ databases">
        <authorList>
            <consortium name="Lawrence Berkeley National Laboratory"/>
            <person name="Haridas S."/>
            <person name="Hensen N."/>
            <person name="Bonometti L."/>
            <person name="Westerberg I."/>
            <person name="Brannstrom I.O."/>
            <person name="Guillou S."/>
            <person name="Cros-Aarteil S."/>
            <person name="Calhoun S."/>
            <person name="Kuo A."/>
            <person name="Mondo S."/>
            <person name="Pangilinan J."/>
            <person name="Riley R."/>
            <person name="Labutti K."/>
            <person name="Andreopoulos B."/>
            <person name="Lipzen A."/>
            <person name="Chen C."/>
            <person name="Yanf M."/>
            <person name="Daum C."/>
            <person name="Ng V."/>
            <person name="Clum A."/>
            <person name="Steindorff A."/>
            <person name="Ohm R."/>
            <person name="Martin F."/>
            <person name="Silar P."/>
            <person name="Natvig D."/>
            <person name="Lalanne C."/>
            <person name="Gautier V."/>
            <person name="Ament-Velasquez S.L."/>
            <person name="Kruys A."/>
            <person name="Hutchinson M.I."/>
            <person name="Powell A.J."/>
            <person name="Barry K."/>
            <person name="Miller A.N."/>
            <person name="Grigoriev I.V."/>
            <person name="Debuchy R."/>
            <person name="Gladieux P."/>
            <person name="Thoren M.H."/>
            <person name="Johannesson H."/>
        </authorList>
    </citation>
    <scope>NUCLEOTIDE SEQUENCE</scope>
    <source>
        <strain evidence="2">CBS 118394</strain>
    </source>
</reference>
<dbReference type="InterPro" id="IPR010730">
    <property type="entry name" value="HET"/>
</dbReference>
<dbReference type="AlphaFoldDB" id="A0AAE0HWT6"/>